<organism evidence="1 2">
    <name type="scientific">Roseateles paludis</name>
    <dbReference type="NCBI Taxonomy" id="3145238"/>
    <lineage>
        <taxon>Bacteria</taxon>
        <taxon>Pseudomonadati</taxon>
        <taxon>Pseudomonadota</taxon>
        <taxon>Betaproteobacteria</taxon>
        <taxon>Burkholderiales</taxon>
        <taxon>Sphaerotilaceae</taxon>
        <taxon>Roseateles</taxon>
    </lineage>
</organism>
<evidence type="ECO:0000313" key="2">
    <source>
        <dbReference type="Proteomes" id="UP001495147"/>
    </source>
</evidence>
<evidence type="ECO:0000313" key="1">
    <source>
        <dbReference type="EMBL" id="MEO3693787.1"/>
    </source>
</evidence>
<name>A0ABV0G7S7_9BURK</name>
<accession>A0ABV0G7S7</accession>
<comment type="caution">
    <text evidence="1">The sequence shown here is derived from an EMBL/GenBank/DDBJ whole genome shotgun (WGS) entry which is preliminary data.</text>
</comment>
<keyword evidence="2" id="KW-1185">Reference proteome</keyword>
<dbReference type="RefSeq" id="WP_347706599.1">
    <property type="nucleotide sequence ID" value="NZ_JBDPZD010000012.1"/>
</dbReference>
<dbReference type="Proteomes" id="UP001495147">
    <property type="component" value="Unassembled WGS sequence"/>
</dbReference>
<reference evidence="1 2" key="1">
    <citation type="submission" date="2024-05" db="EMBL/GenBank/DDBJ databases">
        <title>Roseateles sp. DJS-2-20 16S ribosomal RNA gene Genome sequencing and assembly.</title>
        <authorList>
            <person name="Woo H."/>
        </authorList>
    </citation>
    <scope>NUCLEOTIDE SEQUENCE [LARGE SCALE GENOMIC DNA]</scope>
    <source>
        <strain evidence="1 2">DJS-2-20</strain>
    </source>
</reference>
<gene>
    <name evidence="1" type="ORF">ABDJ85_20115</name>
</gene>
<protein>
    <submittedName>
        <fullName evidence="1">Zf-HC2 domain-containing protein</fullName>
    </submittedName>
</protein>
<proteinExistence type="predicted"/>
<sequence length="63" mass="7481">MKLKVNCREVTHLLLHAEDKPLPWLDRLRIRLHMRICATCPRFARQVVLMRGAFAQLRRGSEE</sequence>
<dbReference type="EMBL" id="JBDPZD010000012">
    <property type="protein sequence ID" value="MEO3693787.1"/>
    <property type="molecule type" value="Genomic_DNA"/>
</dbReference>